<comment type="caution">
    <text evidence="2">The sequence shown here is derived from an EMBL/GenBank/DDBJ whole genome shotgun (WGS) entry which is preliminary data.</text>
</comment>
<keyword evidence="1" id="KW-0812">Transmembrane</keyword>
<name>A0ABP3QVK6_9BACI</name>
<organism evidence="2 3">
    <name type="scientific">Virgibacillus siamensis</name>
    <dbReference type="NCBI Taxonomy" id="480071"/>
    <lineage>
        <taxon>Bacteria</taxon>
        <taxon>Bacillati</taxon>
        <taxon>Bacillota</taxon>
        <taxon>Bacilli</taxon>
        <taxon>Bacillales</taxon>
        <taxon>Bacillaceae</taxon>
        <taxon>Virgibacillus</taxon>
    </lineage>
</organism>
<accession>A0ABP3QVK6</accession>
<evidence type="ECO:0000313" key="3">
    <source>
        <dbReference type="Proteomes" id="UP001500866"/>
    </source>
</evidence>
<proteinExistence type="predicted"/>
<evidence type="ECO:0000313" key="2">
    <source>
        <dbReference type="EMBL" id="GAA0598460.1"/>
    </source>
</evidence>
<sequence>MEAIPVMAAFIPIIIMFLLYIGILALIVWFAVTFIKTQKERNSILQSISDKMDYPEKKHTD</sequence>
<protein>
    <submittedName>
        <fullName evidence="2">Uncharacterized protein</fullName>
    </submittedName>
</protein>
<gene>
    <name evidence="2" type="ORF">GCM10009001_13260</name>
</gene>
<dbReference type="RefSeq" id="WP_343811456.1">
    <property type="nucleotide sequence ID" value="NZ_BAAADS010000009.1"/>
</dbReference>
<dbReference type="EMBL" id="BAAADS010000009">
    <property type="protein sequence ID" value="GAA0598460.1"/>
    <property type="molecule type" value="Genomic_DNA"/>
</dbReference>
<dbReference type="Proteomes" id="UP001500866">
    <property type="component" value="Unassembled WGS sequence"/>
</dbReference>
<keyword evidence="1" id="KW-1133">Transmembrane helix</keyword>
<evidence type="ECO:0000256" key="1">
    <source>
        <dbReference type="SAM" id="Phobius"/>
    </source>
</evidence>
<keyword evidence="1" id="KW-0472">Membrane</keyword>
<reference evidence="3" key="1">
    <citation type="journal article" date="2019" name="Int. J. Syst. Evol. Microbiol.">
        <title>The Global Catalogue of Microorganisms (GCM) 10K type strain sequencing project: providing services to taxonomists for standard genome sequencing and annotation.</title>
        <authorList>
            <consortium name="The Broad Institute Genomics Platform"/>
            <consortium name="The Broad Institute Genome Sequencing Center for Infectious Disease"/>
            <person name="Wu L."/>
            <person name="Ma J."/>
        </authorList>
    </citation>
    <scope>NUCLEOTIDE SEQUENCE [LARGE SCALE GENOMIC DNA]</scope>
    <source>
        <strain evidence="3">JCM 15395</strain>
    </source>
</reference>
<feature type="transmembrane region" description="Helical" evidence="1">
    <location>
        <begin position="6"/>
        <end position="32"/>
    </location>
</feature>
<keyword evidence="3" id="KW-1185">Reference proteome</keyword>